<evidence type="ECO:0000313" key="3">
    <source>
        <dbReference type="Proteomes" id="UP000029492"/>
    </source>
</evidence>
<gene>
    <name evidence="2" type="ORF">MOC_3414</name>
</gene>
<protein>
    <submittedName>
        <fullName evidence="2">Protein of unassigned function</fullName>
    </submittedName>
</protein>
<feature type="region of interest" description="Disordered" evidence="1">
    <location>
        <begin position="93"/>
        <end position="134"/>
    </location>
</feature>
<dbReference type="STRING" id="693986.MOC_3414"/>
<organism evidence="2 3">
    <name type="scientific">Methylobacterium oryzae CBMB20</name>
    <dbReference type="NCBI Taxonomy" id="693986"/>
    <lineage>
        <taxon>Bacteria</taxon>
        <taxon>Pseudomonadati</taxon>
        <taxon>Pseudomonadota</taxon>
        <taxon>Alphaproteobacteria</taxon>
        <taxon>Hyphomicrobiales</taxon>
        <taxon>Methylobacteriaceae</taxon>
        <taxon>Methylobacterium</taxon>
    </lineage>
</organism>
<dbReference type="eggNOG" id="COG0740">
    <property type="taxonomic scope" value="Bacteria"/>
</dbReference>
<evidence type="ECO:0000313" key="2">
    <source>
        <dbReference type="EMBL" id="AIQ91169.1"/>
    </source>
</evidence>
<dbReference type="Proteomes" id="UP000029492">
    <property type="component" value="Chromosome"/>
</dbReference>
<dbReference type="KEGG" id="mor:MOC_3414"/>
<keyword evidence="3" id="KW-1185">Reference proteome</keyword>
<dbReference type="AlphaFoldDB" id="A0A089Q997"/>
<proteinExistence type="predicted"/>
<evidence type="ECO:0000256" key="1">
    <source>
        <dbReference type="SAM" id="MobiDB-lite"/>
    </source>
</evidence>
<accession>A0A089Q997</accession>
<name>A0A089Q997_9HYPH</name>
<dbReference type="EMBL" id="CP003811">
    <property type="protein sequence ID" value="AIQ91169.1"/>
    <property type="molecule type" value="Genomic_DNA"/>
</dbReference>
<reference evidence="2 3" key="1">
    <citation type="journal article" date="2014" name="PLoS ONE">
        <title>Genome Information of Methylobacterium oryzae, a Plant-Probiotic Methylotroph in the Phyllosphere.</title>
        <authorList>
            <person name="Kwak M.J."/>
            <person name="Jeong H."/>
            <person name="Madhaiyan M."/>
            <person name="Lee Y."/>
            <person name="Sa T.M."/>
            <person name="Oh T.K."/>
            <person name="Kim J.F."/>
        </authorList>
    </citation>
    <scope>NUCLEOTIDE SEQUENCE [LARGE SCALE GENOMIC DNA]</scope>
    <source>
        <strain evidence="2 3">CBMB20</strain>
    </source>
</reference>
<dbReference type="HOGENOM" id="CLU_1893766_0_0_5"/>
<sequence>MADISRSEAAQIAEHCTACGVPHLAAGFLGEGLPLDEVKARVSAVATVRQMSTLARQKEPSIPADLGTNMLAEGYGVSEIRTELFERIVAEEEKTSISSHVPADRGNAGISASRASKERALKAQGITPTGGAGA</sequence>
<dbReference type="RefSeq" id="WP_052083631.1">
    <property type="nucleotide sequence ID" value="NZ_CP003811.1"/>
</dbReference>